<proteinExistence type="predicted"/>
<keyword evidence="2" id="KW-1185">Reference proteome</keyword>
<reference evidence="1 2" key="1">
    <citation type="submission" date="2022-06" db="EMBL/GenBank/DDBJ databases">
        <title>Genomic Encyclopedia of Archaeal and Bacterial Type Strains, Phase II (KMG-II): from individual species to whole genera.</title>
        <authorList>
            <person name="Goeker M."/>
        </authorList>
    </citation>
    <scope>NUCLEOTIDE SEQUENCE [LARGE SCALE GENOMIC DNA]</scope>
    <source>
        <strain evidence="1 2">DSM 44693</strain>
    </source>
</reference>
<dbReference type="EMBL" id="JAMTCJ010000004">
    <property type="protein sequence ID" value="MCP2178055.1"/>
    <property type="molecule type" value="Genomic_DNA"/>
</dbReference>
<organism evidence="1 2">
    <name type="scientific">Williamsia maris</name>
    <dbReference type="NCBI Taxonomy" id="72806"/>
    <lineage>
        <taxon>Bacteria</taxon>
        <taxon>Bacillati</taxon>
        <taxon>Actinomycetota</taxon>
        <taxon>Actinomycetes</taxon>
        <taxon>Mycobacteriales</taxon>
        <taxon>Nocardiaceae</taxon>
        <taxon>Williamsia</taxon>
    </lineage>
</organism>
<evidence type="ECO:0000313" key="1">
    <source>
        <dbReference type="EMBL" id="MCP2178055.1"/>
    </source>
</evidence>
<sequence length="97" mass="10796">MSSYYTAVFDREYERVFGLRSPVCTKGTTAAQFGDDLRSLLSGYDGRPSVTAVRLVARAPGSAVIESTLSDDKAPRFLAGPRKWTRIEGQWRFDNCV</sequence>
<protein>
    <submittedName>
        <fullName evidence="1">Uncharacterized protein</fullName>
    </submittedName>
</protein>
<gene>
    <name evidence="1" type="ORF">LX13_003896</name>
</gene>
<name>A0ABT1HJD4_9NOCA</name>
<accession>A0ABT1HJD4</accession>
<comment type="caution">
    <text evidence="1">The sequence shown here is derived from an EMBL/GenBank/DDBJ whole genome shotgun (WGS) entry which is preliminary data.</text>
</comment>
<dbReference type="Proteomes" id="UP001206895">
    <property type="component" value="Unassembled WGS sequence"/>
</dbReference>
<evidence type="ECO:0000313" key="2">
    <source>
        <dbReference type="Proteomes" id="UP001206895"/>
    </source>
</evidence>